<dbReference type="Pfam" id="PF20119">
    <property type="entry name" value="DUF6509"/>
    <property type="match status" value="1"/>
</dbReference>
<proteinExistence type="predicted"/>
<comment type="caution">
    <text evidence="1">The sequence shown here is derived from an EMBL/GenBank/DDBJ whole genome shotgun (WGS) entry which is preliminary data.</text>
</comment>
<protein>
    <submittedName>
        <fullName evidence="1">DUF6509 family protein</fullName>
    </submittedName>
</protein>
<name>A0ABV6DJ34_9BACL</name>
<reference evidence="1 2" key="1">
    <citation type="submission" date="2024-09" db="EMBL/GenBank/DDBJ databases">
        <authorList>
            <person name="Sun Q."/>
            <person name="Mori K."/>
        </authorList>
    </citation>
    <scope>NUCLEOTIDE SEQUENCE [LARGE SCALE GENOMIC DNA]</scope>
    <source>
        <strain evidence="1 2">CCM 7759</strain>
    </source>
</reference>
<evidence type="ECO:0000313" key="1">
    <source>
        <dbReference type="EMBL" id="MFC0212669.1"/>
    </source>
</evidence>
<dbReference type="InterPro" id="IPR045424">
    <property type="entry name" value="DUF6509"/>
</dbReference>
<gene>
    <name evidence="1" type="ORF">ACFFK0_09355</name>
</gene>
<keyword evidence="2" id="KW-1185">Reference proteome</keyword>
<dbReference type="EMBL" id="JBHLWN010000031">
    <property type="protein sequence ID" value="MFC0212669.1"/>
    <property type="molecule type" value="Genomic_DNA"/>
</dbReference>
<dbReference type="Proteomes" id="UP001589776">
    <property type="component" value="Unassembled WGS sequence"/>
</dbReference>
<evidence type="ECO:0000313" key="2">
    <source>
        <dbReference type="Proteomes" id="UP001589776"/>
    </source>
</evidence>
<organism evidence="1 2">
    <name type="scientific">Paenibacillus chartarius</name>
    <dbReference type="NCBI Taxonomy" id="747481"/>
    <lineage>
        <taxon>Bacteria</taxon>
        <taxon>Bacillati</taxon>
        <taxon>Bacillota</taxon>
        <taxon>Bacilli</taxon>
        <taxon>Bacillales</taxon>
        <taxon>Paenibacillaceae</taxon>
        <taxon>Paenibacillus</taxon>
    </lineage>
</organism>
<accession>A0ABV6DJ34</accession>
<sequence>MFTITGHRAEYIRDPYGIVPGERYEFHLDLEVEEDDELFSEQGVYIRVIYGVQDGKGGIVKYELYEKGQPDKYLDFELEDEELAETAAYCESHLPGSGA</sequence>
<dbReference type="RefSeq" id="WP_377469874.1">
    <property type="nucleotide sequence ID" value="NZ_JBHLWN010000031.1"/>
</dbReference>